<accession>A0A4R4ERJ3</accession>
<dbReference type="PROSITE" id="PS51186">
    <property type="entry name" value="GNAT"/>
    <property type="match status" value="1"/>
</dbReference>
<keyword evidence="3" id="KW-1185">Reference proteome</keyword>
<gene>
    <name evidence="2" type="ORF">E0485_01895</name>
</gene>
<dbReference type="SUPFAM" id="SSF55729">
    <property type="entry name" value="Acyl-CoA N-acyltransferases (Nat)"/>
    <property type="match status" value="1"/>
</dbReference>
<organism evidence="2 3">
    <name type="scientific">Paenibacillus albiflavus</name>
    <dbReference type="NCBI Taxonomy" id="2545760"/>
    <lineage>
        <taxon>Bacteria</taxon>
        <taxon>Bacillati</taxon>
        <taxon>Bacillota</taxon>
        <taxon>Bacilli</taxon>
        <taxon>Bacillales</taxon>
        <taxon>Paenibacillaceae</taxon>
        <taxon>Paenibacillus</taxon>
    </lineage>
</organism>
<dbReference type="Proteomes" id="UP000295418">
    <property type="component" value="Unassembled WGS sequence"/>
</dbReference>
<feature type="domain" description="N-acetyltransferase" evidence="1">
    <location>
        <begin position="127"/>
        <end position="258"/>
    </location>
</feature>
<keyword evidence="2" id="KW-0808">Transferase</keyword>
<proteinExistence type="predicted"/>
<evidence type="ECO:0000313" key="3">
    <source>
        <dbReference type="Proteomes" id="UP000295418"/>
    </source>
</evidence>
<dbReference type="InterPro" id="IPR000182">
    <property type="entry name" value="GNAT_dom"/>
</dbReference>
<reference evidence="2 3" key="1">
    <citation type="submission" date="2019-03" db="EMBL/GenBank/DDBJ databases">
        <authorList>
            <person name="Kim M.K.M."/>
        </authorList>
    </citation>
    <scope>NUCLEOTIDE SEQUENCE [LARGE SCALE GENOMIC DNA]</scope>
    <source>
        <strain evidence="2 3">18JY21-1</strain>
    </source>
</reference>
<sequence length="258" mass="29945">MLNSPEFIRTLEKLAYDLWPPEHEEAIGEWRLRASQGITKRANSVFTLNQIPDDPNWFTKVSEFYQQHQLPVHYHVSDASPSELKEILASQGFYEHTDCTVMVADTEEVQLYAGQRITNDANDIRIILTPQVDESWIQDFLRISEYDPCKFHFYAHMLERIKGPQCFIKLQKNTQIIGIGTAVSQHGWTGLLNIAIDPEFRGQALSYYILHALAEWASEQNSPNMFLQVVTDNIPAVKLYQNSSFKPLYQYHYWSQQS</sequence>
<dbReference type="OrthoDB" id="9805924at2"/>
<dbReference type="RefSeq" id="WP_132415974.1">
    <property type="nucleotide sequence ID" value="NZ_SKFG01000001.1"/>
</dbReference>
<dbReference type="EMBL" id="SKFG01000001">
    <property type="protein sequence ID" value="TCZ81058.1"/>
    <property type="molecule type" value="Genomic_DNA"/>
</dbReference>
<dbReference type="InterPro" id="IPR056935">
    <property type="entry name" value="Rv0428c-like_C"/>
</dbReference>
<protein>
    <submittedName>
        <fullName evidence="2">GNAT family N-acetyltransferase</fullName>
    </submittedName>
</protein>
<dbReference type="CDD" id="cd04301">
    <property type="entry name" value="NAT_SF"/>
    <property type="match status" value="1"/>
</dbReference>
<dbReference type="InterPro" id="IPR016181">
    <property type="entry name" value="Acyl_CoA_acyltransferase"/>
</dbReference>
<dbReference type="GO" id="GO:0016747">
    <property type="term" value="F:acyltransferase activity, transferring groups other than amino-acyl groups"/>
    <property type="evidence" value="ECO:0007669"/>
    <property type="project" value="InterPro"/>
</dbReference>
<evidence type="ECO:0000259" key="1">
    <source>
        <dbReference type="PROSITE" id="PS51186"/>
    </source>
</evidence>
<comment type="caution">
    <text evidence="2">The sequence shown here is derived from an EMBL/GenBank/DDBJ whole genome shotgun (WGS) entry which is preliminary data.</text>
</comment>
<name>A0A4R4ERJ3_9BACL</name>
<dbReference type="Pfam" id="PF24553">
    <property type="entry name" value="Rv0428c_C"/>
    <property type="match status" value="1"/>
</dbReference>
<dbReference type="Gene3D" id="3.40.630.30">
    <property type="match status" value="1"/>
</dbReference>
<dbReference type="AlphaFoldDB" id="A0A4R4ERJ3"/>
<evidence type="ECO:0000313" key="2">
    <source>
        <dbReference type="EMBL" id="TCZ81058.1"/>
    </source>
</evidence>